<feature type="compositionally biased region" description="Gly residues" evidence="1">
    <location>
        <begin position="50"/>
        <end position="61"/>
    </location>
</feature>
<evidence type="ECO:0000313" key="2">
    <source>
        <dbReference type="EMBL" id="ACN35006.1"/>
    </source>
</evidence>
<accession>C0PIJ0</accession>
<dbReference type="EMBL" id="BT068109">
    <property type="protein sequence ID" value="ACN35006.1"/>
    <property type="molecule type" value="mRNA"/>
</dbReference>
<dbReference type="RefSeq" id="NP_001169827.1">
    <property type="nucleotide sequence ID" value="NM_001176356.1"/>
</dbReference>
<dbReference type="GeneID" id="100383719"/>
<dbReference type="HOGENOM" id="CLU_2310127_0_0_1"/>
<dbReference type="KEGG" id="zma:100383719"/>
<dbReference type="AlphaFoldDB" id="C0PIJ0"/>
<proteinExistence type="evidence at transcript level"/>
<feature type="region of interest" description="Disordered" evidence="1">
    <location>
        <begin position="1"/>
        <end position="100"/>
    </location>
</feature>
<feature type="compositionally biased region" description="Basic residues" evidence="1">
    <location>
        <begin position="1"/>
        <end position="19"/>
    </location>
</feature>
<sequence>MARSKTRSARSPQRGRQRLLSRGVRRDPRPTWASSLLHRGECQGAATDAGAGGGDNAGSGGQAAARSTGVGGSRCALPWGRAAPQRGKAYRRGGRRCWRR</sequence>
<organism evidence="2">
    <name type="scientific">Zea mays</name>
    <name type="common">Maize</name>
    <dbReference type="NCBI Taxonomy" id="4577"/>
    <lineage>
        <taxon>Eukaryota</taxon>
        <taxon>Viridiplantae</taxon>
        <taxon>Streptophyta</taxon>
        <taxon>Embryophyta</taxon>
        <taxon>Tracheophyta</taxon>
        <taxon>Spermatophyta</taxon>
        <taxon>Magnoliopsida</taxon>
        <taxon>Liliopsida</taxon>
        <taxon>Poales</taxon>
        <taxon>Poaceae</taxon>
        <taxon>PACMAD clade</taxon>
        <taxon>Panicoideae</taxon>
        <taxon>Andropogonodae</taxon>
        <taxon>Andropogoneae</taxon>
        <taxon>Tripsacinae</taxon>
        <taxon>Zea</taxon>
    </lineage>
</organism>
<reference evidence="2" key="1">
    <citation type="journal article" date="2009" name="PLoS Genet.">
        <title>Sequencing, mapping, and analysis of 27,455 maize full-length cDNAs.</title>
        <authorList>
            <person name="Soderlund C."/>
            <person name="Descour A."/>
            <person name="Kudrna D."/>
            <person name="Bomhoff M."/>
            <person name="Boyd L."/>
            <person name="Currie J."/>
            <person name="Angelova A."/>
            <person name="Collura K."/>
            <person name="Wissotski M."/>
            <person name="Ashley E."/>
            <person name="Morrow D."/>
            <person name="Fernandes J."/>
            <person name="Walbot V."/>
            <person name="Yu Y."/>
        </authorList>
    </citation>
    <scope>NUCLEOTIDE SEQUENCE</scope>
    <source>
        <strain evidence="2">B73</strain>
    </source>
</reference>
<name>C0PIJ0_MAIZE</name>
<protein>
    <submittedName>
        <fullName evidence="2">Uncharacterized protein</fullName>
    </submittedName>
</protein>
<reference evidence="2" key="2">
    <citation type="submission" date="2012-06" db="EMBL/GenBank/DDBJ databases">
        <authorList>
            <person name="Yu Y."/>
            <person name="Currie J."/>
            <person name="Lomeli R."/>
            <person name="Angelova A."/>
            <person name="Collura K."/>
            <person name="Wissotski M."/>
            <person name="Campos D."/>
            <person name="Kudrna D."/>
            <person name="Golser W."/>
            <person name="Ashely E."/>
            <person name="Descour A."/>
            <person name="Fernandes J."/>
            <person name="Soderlund C."/>
            <person name="Walbot V."/>
        </authorList>
    </citation>
    <scope>NUCLEOTIDE SEQUENCE</scope>
    <source>
        <strain evidence="2">B73</strain>
    </source>
</reference>
<feature type="compositionally biased region" description="Basic residues" evidence="1">
    <location>
        <begin position="88"/>
        <end position="100"/>
    </location>
</feature>
<evidence type="ECO:0000256" key="1">
    <source>
        <dbReference type="SAM" id="MobiDB-lite"/>
    </source>
</evidence>